<reference evidence="7 8" key="1">
    <citation type="submission" date="2017-07" db="EMBL/GenBank/DDBJ databases">
        <title>Thauera sp. KNDSS-Mac4 genome sequence and assembly.</title>
        <authorList>
            <person name="Mayilraj S."/>
        </authorList>
    </citation>
    <scope>NUCLEOTIDE SEQUENCE [LARGE SCALE GENOMIC DNA]</scope>
    <source>
        <strain evidence="7 8">KNDSS-Mac4</strain>
    </source>
</reference>
<keyword evidence="3" id="KW-0804">Transcription</keyword>
<feature type="domain" description="HTH crp-type" evidence="6">
    <location>
        <begin position="213"/>
        <end position="265"/>
    </location>
</feature>
<evidence type="ECO:0000259" key="5">
    <source>
        <dbReference type="Pfam" id="PF00027"/>
    </source>
</evidence>
<proteinExistence type="predicted"/>
<dbReference type="CDD" id="cd00038">
    <property type="entry name" value="CAP_ED"/>
    <property type="match status" value="1"/>
</dbReference>
<protein>
    <recommendedName>
        <fullName evidence="9">HTH crp-type domain-containing protein</fullName>
    </recommendedName>
</protein>
<dbReference type="InterPro" id="IPR014710">
    <property type="entry name" value="RmlC-like_jellyroll"/>
</dbReference>
<evidence type="ECO:0000313" key="7">
    <source>
        <dbReference type="EMBL" id="OYD55740.1"/>
    </source>
</evidence>
<gene>
    <name evidence="7" type="ORF">CGK74_00900</name>
</gene>
<organism evidence="7 8">
    <name type="scientific">Thauera propionica</name>
    <dbReference type="NCBI Taxonomy" id="2019431"/>
    <lineage>
        <taxon>Bacteria</taxon>
        <taxon>Pseudomonadati</taxon>
        <taxon>Pseudomonadota</taxon>
        <taxon>Betaproteobacteria</taxon>
        <taxon>Rhodocyclales</taxon>
        <taxon>Zoogloeaceae</taxon>
        <taxon>Thauera</taxon>
    </lineage>
</organism>
<dbReference type="EMBL" id="NOIH01000002">
    <property type="protein sequence ID" value="OYD55740.1"/>
    <property type="molecule type" value="Genomic_DNA"/>
</dbReference>
<keyword evidence="8" id="KW-1185">Reference proteome</keyword>
<dbReference type="AlphaFoldDB" id="A0A235F3B2"/>
<dbReference type="GO" id="GO:0006355">
    <property type="term" value="P:regulation of DNA-templated transcription"/>
    <property type="evidence" value="ECO:0007669"/>
    <property type="project" value="InterPro"/>
</dbReference>
<evidence type="ECO:0000259" key="6">
    <source>
        <dbReference type="Pfam" id="PF13545"/>
    </source>
</evidence>
<evidence type="ECO:0008006" key="9">
    <source>
        <dbReference type="Google" id="ProtNLM"/>
    </source>
</evidence>
<evidence type="ECO:0000256" key="1">
    <source>
        <dbReference type="ARBA" id="ARBA00023015"/>
    </source>
</evidence>
<dbReference type="Gene3D" id="1.10.10.10">
    <property type="entry name" value="Winged helix-like DNA-binding domain superfamily/Winged helix DNA-binding domain"/>
    <property type="match status" value="1"/>
</dbReference>
<evidence type="ECO:0000256" key="3">
    <source>
        <dbReference type="ARBA" id="ARBA00023163"/>
    </source>
</evidence>
<dbReference type="InterPro" id="IPR036388">
    <property type="entry name" value="WH-like_DNA-bd_sf"/>
</dbReference>
<dbReference type="Pfam" id="PF13545">
    <property type="entry name" value="HTH_Crp_2"/>
    <property type="match status" value="1"/>
</dbReference>
<evidence type="ECO:0000313" key="8">
    <source>
        <dbReference type="Proteomes" id="UP000215181"/>
    </source>
</evidence>
<dbReference type="Proteomes" id="UP000215181">
    <property type="component" value="Unassembled WGS sequence"/>
</dbReference>
<comment type="caution">
    <text evidence="7">The sequence shown here is derived from an EMBL/GenBank/DDBJ whole genome shotgun (WGS) entry which is preliminary data.</text>
</comment>
<dbReference type="Pfam" id="PF00027">
    <property type="entry name" value="cNMP_binding"/>
    <property type="match status" value="1"/>
</dbReference>
<name>A0A235F3B2_9RHOO</name>
<dbReference type="SUPFAM" id="SSF51206">
    <property type="entry name" value="cAMP-binding domain-like"/>
    <property type="match status" value="1"/>
</dbReference>
<keyword evidence="2" id="KW-0238">DNA-binding</keyword>
<feature type="domain" description="Cyclic nucleotide-binding" evidence="5">
    <location>
        <begin position="102"/>
        <end position="174"/>
    </location>
</feature>
<dbReference type="SUPFAM" id="SSF46785">
    <property type="entry name" value="Winged helix' DNA-binding domain"/>
    <property type="match status" value="1"/>
</dbReference>
<keyword evidence="1" id="KW-0805">Transcription regulation</keyword>
<dbReference type="InterPro" id="IPR012318">
    <property type="entry name" value="HTH_CRP"/>
</dbReference>
<evidence type="ECO:0000256" key="2">
    <source>
        <dbReference type="ARBA" id="ARBA00023125"/>
    </source>
</evidence>
<dbReference type="OrthoDB" id="5297329at2"/>
<sequence length="284" mass="31240">MRSARSGIAIWASDARAERAAWCRSQEPSRPCFLTWIKFQKDRDCIRGNGLALARRTRTISSFARLRRPRRGMEQRRMVEFSGSDGFGMTGDLSDLVVNTPRHFPRGYSIYQAGEKGGAWRVVAGTVRLDRGQDGDGNDALASLAVVGDIIGAETLLFGRYTFTARALSDCTLIPWNEYGERPGHEGLLKALARAEQRFADILALRTGRAADRVARLLSIMSFGVVGRRTLAGQVLPRLRDIAEITGLTIETVSRTIKQLRGEGLPGLTDGQSTAEKEKDASGR</sequence>
<evidence type="ECO:0000256" key="4">
    <source>
        <dbReference type="SAM" id="MobiDB-lite"/>
    </source>
</evidence>
<dbReference type="GO" id="GO:0003677">
    <property type="term" value="F:DNA binding"/>
    <property type="evidence" value="ECO:0007669"/>
    <property type="project" value="UniProtKB-KW"/>
</dbReference>
<dbReference type="InterPro" id="IPR018490">
    <property type="entry name" value="cNMP-bd_dom_sf"/>
</dbReference>
<feature type="region of interest" description="Disordered" evidence="4">
    <location>
        <begin position="264"/>
        <end position="284"/>
    </location>
</feature>
<accession>A0A235F3B2</accession>
<dbReference type="InterPro" id="IPR036390">
    <property type="entry name" value="WH_DNA-bd_sf"/>
</dbReference>
<dbReference type="InterPro" id="IPR000595">
    <property type="entry name" value="cNMP-bd_dom"/>
</dbReference>
<feature type="compositionally biased region" description="Basic and acidic residues" evidence="4">
    <location>
        <begin position="275"/>
        <end position="284"/>
    </location>
</feature>
<dbReference type="Gene3D" id="2.60.120.10">
    <property type="entry name" value="Jelly Rolls"/>
    <property type="match status" value="1"/>
</dbReference>